<dbReference type="AlphaFoldDB" id="A0A6M0S7X8"/>
<dbReference type="InterPro" id="IPR010106">
    <property type="entry name" value="RpnA"/>
</dbReference>
<reference evidence="2 3" key="1">
    <citation type="journal article" date="2020" name="Microb. Ecol.">
        <title>Ecogenomics of the Marine Benthic Filamentous Cyanobacterium Adonisia.</title>
        <authorList>
            <person name="Walter J.M."/>
            <person name="Coutinho F.H."/>
            <person name="Leomil L."/>
            <person name="Hargreaves P.I."/>
            <person name="Campeao M.E."/>
            <person name="Vieira V.V."/>
            <person name="Silva B.S."/>
            <person name="Fistarol G.O."/>
            <person name="Salomon P.S."/>
            <person name="Sawabe T."/>
            <person name="Mino S."/>
            <person name="Hosokawa M."/>
            <person name="Miyashita H."/>
            <person name="Maruyama F."/>
            <person name="van Verk M.C."/>
            <person name="Dutilh B.E."/>
            <person name="Thompson C.C."/>
            <person name="Thompson F.L."/>
        </authorList>
    </citation>
    <scope>NUCLEOTIDE SEQUENCE [LARGE SCALE GENOMIC DNA]</scope>
    <source>
        <strain evidence="2 3">CCMR0082</strain>
    </source>
</reference>
<sequence>MKTDSLFYLLFETAPSILFELIGQPALAPGYRFSSVELKQTAFRIDGIFLPPEDSGQPVYFVEVQFQKDPLLYRRLFAEVFLFLQKHPDVQQWRAVAIYPRTSLEPNEHDAYGCLLQSNQCQRVFLDELDPSQSVTLGLVKLIVEPASTAVALGKQLMQQAREQPLPNLSTKTILNILETIIVYKFPHLTSQEVADMFAISDLKKTKVYAEAYQEGRQEVLAQERALVMRLLRRKVGAFPQTTLLQIDRLSLMQLEDLAEALLDFGELADLDNWLGQLTEKRTEVTEMLTQRLGALEVSVMEQIEKLTLGQLGLLEEAAPGVMTGDGLMDWLEEHLDNAISQ</sequence>
<dbReference type="PANTHER" id="PTHR35586">
    <property type="entry name" value="SLL1691 PROTEIN"/>
    <property type="match status" value="1"/>
</dbReference>
<dbReference type="PANTHER" id="PTHR35586:SF2">
    <property type="entry name" value="SLL1542 PROTEIN"/>
    <property type="match status" value="1"/>
</dbReference>
<accession>A0A6M0S7X8</accession>
<dbReference type="InterPro" id="IPR022573">
    <property type="entry name" value="DUF2887"/>
</dbReference>
<evidence type="ECO:0000313" key="2">
    <source>
        <dbReference type="EMBL" id="NEZ63912.1"/>
    </source>
</evidence>
<dbReference type="RefSeq" id="WP_163663807.1">
    <property type="nucleotide sequence ID" value="NZ_QZCE01000002.1"/>
</dbReference>
<dbReference type="Pfam" id="PF11103">
    <property type="entry name" value="DUF2887"/>
    <property type="match status" value="1"/>
</dbReference>
<dbReference type="Proteomes" id="UP000473574">
    <property type="component" value="Unassembled WGS sequence"/>
</dbReference>
<dbReference type="EMBL" id="QZCE01000002">
    <property type="protein sequence ID" value="NEZ63912.1"/>
    <property type="molecule type" value="Genomic_DNA"/>
</dbReference>
<organism evidence="2 3">
    <name type="scientific">Adonisia turfae CCMR0082</name>
    <dbReference type="NCBI Taxonomy" id="2304604"/>
    <lineage>
        <taxon>Bacteria</taxon>
        <taxon>Bacillati</taxon>
        <taxon>Cyanobacteriota</taxon>
        <taxon>Adonisia</taxon>
        <taxon>Adonisia turfae</taxon>
    </lineage>
</organism>
<name>A0A6M0S7X8_9CYAN</name>
<dbReference type="InterPro" id="IPR025587">
    <property type="entry name" value="DUF4351"/>
</dbReference>
<protein>
    <submittedName>
        <fullName evidence="2">Rpn family recombination-promoting nuclease/putative transposase</fullName>
    </submittedName>
</protein>
<evidence type="ECO:0000313" key="3">
    <source>
        <dbReference type="Proteomes" id="UP000473574"/>
    </source>
</evidence>
<proteinExistence type="predicted"/>
<dbReference type="NCBIfam" id="TIGR01784">
    <property type="entry name" value="T_den_put_tspse"/>
    <property type="match status" value="1"/>
</dbReference>
<dbReference type="Pfam" id="PF14261">
    <property type="entry name" value="DUF4351"/>
    <property type="match status" value="1"/>
</dbReference>
<gene>
    <name evidence="2" type="ORF">D0962_14140</name>
</gene>
<comment type="caution">
    <text evidence="2">The sequence shown here is derived from an EMBL/GenBank/DDBJ whole genome shotgun (WGS) entry which is preliminary data.</text>
</comment>
<feature type="domain" description="DUF4351" evidence="1">
    <location>
        <begin position="214"/>
        <end position="275"/>
    </location>
</feature>
<evidence type="ECO:0000259" key="1">
    <source>
        <dbReference type="Pfam" id="PF14261"/>
    </source>
</evidence>